<name>A0A4U5N4Y2_STECR</name>
<organism evidence="1 2">
    <name type="scientific">Steinernema carpocapsae</name>
    <name type="common">Entomopathogenic nematode</name>
    <dbReference type="NCBI Taxonomy" id="34508"/>
    <lineage>
        <taxon>Eukaryota</taxon>
        <taxon>Metazoa</taxon>
        <taxon>Ecdysozoa</taxon>
        <taxon>Nematoda</taxon>
        <taxon>Chromadorea</taxon>
        <taxon>Rhabditida</taxon>
        <taxon>Tylenchina</taxon>
        <taxon>Panagrolaimomorpha</taxon>
        <taxon>Strongyloidoidea</taxon>
        <taxon>Steinernematidae</taxon>
        <taxon>Steinernema</taxon>
    </lineage>
</organism>
<keyword evidence="2" id="KW-1185">Reference proteome</keyword>
<gene>
    <name evidence="1" type="ORF">L596_018282</name>
</gene>
<sequence length="167" mass="19204">MEFCWEWETRWSNRRCGRRCFVGFEGIFRSFGTLPRLQLLELLFGVSERLSARILPSPRAFQHLIQDQRVHEALLEDLQTVFDENLIDHFLGLVVGLSRRGEGSQASLFRSGRFAGNNASVGMDIRRMLVALEVGCLEERVADLVLGGVPLLRVHRLERLHVKKARF</sequence>
<protein>
    <submittedName>
        <fullName evidence="1">Uncharacterized protein</fullName>
    </submittedName>
</protein>
<reference evidence="1 2" key="2">
    <citation type="journal article" date="2019" name="G3 (Bethesda)">
        <title>Hybrid Assembly of the Genome of the Entomopathogenic Nematode Steinernema carpocapsae Identifies the X-Chromosome.</title>
        <authorList>
            <person name="Serra L."/>
            <person name="Macchietto M."/>
            <person name="Macias-Munoz A."/>
            <person name="McGill C.J."/>
            <person name="Rodriguez I.M."/>
            <person name="Rodriguez B."/>
            <person name="Murad R."/>
            <person name="Mortazavi A."/>
        </authorList>
    </citation>
    <scope>NUCLEOTIDE SEQUENCE [LARGE SCALE GENOMIC DNA]</scope>
    <source>
        <strain evidence="1 2">ALL</strain>
    </source>
</reference>
<reference evidence="1 2" key="1">
    <citation type="journal article" date="2015" name="Genome Biol.">
        <title>Comparative genomics of Steinernema reveals deeply conserved gene regulatory networks.</title>
        <authorList>
            <person name="Dillman A.R."/>
            <person name="Macchietto M."/>
            <person name="Porter C.F."/>
            <person name="Rogers A."/>
            <person name="Williams B."/>
            <person name="Antoshechkin I."/>
            <person name="Lee M.M."/>
            <person name="Goodwin Z."/>
            <person name="Lu X."/>
            <person name="Lewis E.E."/>
            <person name="Goodrich-Blair H."/>
            <person name="Stock S.P."/>
            <person name="Adams B.J."/>
            <person name="Sternberg P.W."/>
            <person name="Mortazavi A."/>
        </authorList>
    </citation>
    <scope>NUCLEOTIDE SEQUENCE [LARGE SCALE GENOMIC DNA]</scope>
    <source>
        <strain evidence="1 2">ALL</strain>
    </source>
</reference>
<dbReference type="AlphaFoldDB" id="A0A4U5N4Y2"/>
<comment type="caution">
    <text evidence="1">The sequence shown here is derived from an EMBL/GenBank/DDBJ whole genome shotgun (WGS) entry which is preliminary data.</text>
</comment>
<accession>A0A4U5N4Y2</accession>
<evidence type="ECO:0000313" key="2">
    <source>
        <dbReference type="Proteomes" id="UP000298663"/>
    </source>
</evidence>
<evidence type="ECO:0000313" key="1">
    <source>
        <dbReference type="EMBL" id="TKR77283.1"/>
    </source>
</evidence>
<proteinExistence type="predicted"/>
<dbReference type="Proteomes" id="UP000298663">
    <property type="component" value="Unassembled WGS sequence"/>
</dbReference>
<dbReference type="EMBL" id="AZBU02000005">
    <property type="protein sequence ID" value="TKR77283.1"/>
    <property type="molecule type" value="Genomic_DNA"/>
</dbReference>